<dbReference type="GO" id="GO:0046677">
    <property type="term" value="P:response to antibiotic"/>
    <property type="evidence" value="ECO:0007669"/>
    <property type="project" value="UniProtKB-KW"/>
</dbReference>
<dbReference type="Gene3D" id="3.40.50.300">
    <property type="entry name" value="P-loop containing nucleotide triphosphate hydrolases"/>
    <property type="match status" value="1"/>
</dbReference>
<dbReference type="GO" id="GO:1900753">
    <property type="term" value="P:doxorubicin transport"/>
    <property type="evidence" value="ECO:0007669"/>
    <property type="project" value="InterPro"/>
</dbReference>
<dbReference type="RefSeq" id="WP_229397686.1">
    <property type="nucleotide sequence ID" value="NZ_BBZF01000012.1"/>
</dbReference>
<organism evidence="12">
    <name type="scientific">Micromonospora okii</name>
    <dbReference type="NCBI Taxonomy" id="1182970"/>
    <lineage>
        <taxon>Bacteria</taxon>
        <taxon>Bacillati</taxon>
        <taxon>Actinomycetota</taxon>
        <taxon>Actinomycetes</taxon>
        <taxon>Micromonosporales</taxon>
        <taxon>Micromonosporaceae</taxon>
        <taxon>Micromonospora</taxon>
    </lineage>
</organism>
<feature type="region of interest" description="Disordered" evidence="10">
    <location>
        <begin position="313"/>
        <end position="358"/>
    </location>
</feature>
<keyword evidence="6" id="KW-1278">Translocase</keyword>
<evidence type="ECO:0000256" key="2">
    <source>
        <dbReference type="ARBA" id="ARBA00022448"/>
    </source>
</evidence>
<sequence>MTAGNYAIVAEGLRKRYGDRYALDGFDLRVRPGTVCGLLGPNGAGKTTSVRILSTLLRFDEGRAEVAGFDVARQADQVRYRIGLVGQNAAVDEVLSGYQNLVIFGRLFHLGAKRAQQRANELLERFGLADAGSKPVKAYSGGMRRRLDLAAGMILTPSVLFLDEPTTGLDPRSRNEVWESVRELVRSGTTVLLTTQYLDEADQLADQISVIDTGKVIAEGTPDELKAQLGGDRIDLVVHNAADLASAAAQLRQVAGTEPEVDPDRRFLSAQVGHRAAALTEVLRGLDAAGVTVEDVALRRPTLDEVFLHLTGRRPQTAEEAEAAEKEKKAKKGKGRKGKGDESKSGSPRSENVEEVPA</sequence>
<keyword evidence="5" id="KW-0067">ATP-binding</keyword>
<dbReference type="GO" id="GO:0016887">
    <property type="term" value="F:ATP hydrolysis activity"/>
    <property type="evidence" value="ECO:0007669"/>
    <property type="project" value="InterPro"/>
</dbReference>
<evidence type="ECO:0000256" key="6">
    <source>
        <dbReference type="ARBA" id="ARBA00022967"/>
    </source>
</evidence>
<name>A0A023GUQ7_9ACTN</name>
<evidence type="ECO:0000256" key="1">
    <source>
        <dbReference type="ARBA" id="ARBA00004413"/>
    </source>
</evidence>
<evidence type="ECO:0000256" key="8">
    <source>
        <dbReference type="ARBA" id="ARBA00023251"/>
    </source>
</evidence>
<evidence type="ECO:0000256" key="5">
    <source>
        <dbReference type="ARBA" id="ARBA00022840"/>
    </source>
</evidence>
<dbReference type="GO" id="GO:0005886">
    <property type="term" value="C:plasma membrane"/>
    <property type="evidence" value="ECO:0007669"/>
    <property type="project" value="UniProtKB-SubCell"/>
</dbReference>
<proteinExistence type="inferred from homology"/>
<dbReference type="PANTHER" id="PTHR42711:SF19">
    <property type="entry name" value="DOXORUBICIN RESISTANCE ATP-BINDING PROTEIN DRRA"/>
    <property type="match status" value="1"/>
</dbReference>
<dbReference type="Pfam" id="PF00005">
    <property type="entry name" value="ABC_tran"/>
    <property type="match status" value="1"/>
</dbReference>
<evidence type="ECO:0000256" key="3">
    <source>
        <dbReference type="ARBA" id="ARBA00022475"/>
    </source>
</evidence>
<dbReference type="InterPro" id="IPR005894">
    <property type="entry name" value="DrrA"/>
</dbReference>
<reference evidence="12" key="1">
    <citation type="submission" date="2011-05" db="EMBL/GenBank/DDBJ databases">
        <authorList>
            <person name="Ma H."/>
            <person name="Zhou Q."/>
            <person name="Igarashi Y."/>
            <person name="Tang G."/>
        </authorList>
    </citation>
    <scope>NUCLEOTIDE SEQUENCE</scope>
</reference>
<dbReference type="AlphaFoldDB" id="A0A023GUQ7"/>
<evidence type="ECO:0000256" key="4">
    <source>
        <dbReference type="ARBA" id="ARBA00022741"/>
    </source>
</evidence>
<dbReference type="GO" id="GO:0005524">
    <property type="term" value="F:ATP binding"/>
    <property type="evidence" value="ECO:0007669"/>
    <property type="project" value="UniProtKB-KW"/>
</dbReference>
<dbReference type="SUPFAM" id="SSF52540">
    <property type="entry name" value="P-loop containing nucleoside triphosphate hydrolases"/>
    <property type="match status" value="1"/>
</dbReference>
<keyword evidence="4" id="KW-0547">Nucleotide-binding</keyword>
<comment type="subcellular location">
    <subcellularLocation>
        <location evidence="1">Cell membrane</location>
        <topology evidence="1">Peripheral membrane protein</topology>
        <orientation evidence="1">Cytoplasmic side</orientation>
    </subcellularLocation>
</comment>
<evidence type="ECO:0000259" key="11">
    <source>
        <dbReference type="PROSITE" id="PS50893"/>
    </source>
</evidence>
<dbReference type="EMBL" id="JN038178">
    <property type="protein sequence ID" value="AFJ52716.1"/>
    <property type="molecule type" value="Genomic_DNA"/>
</dbReference>
<dbReference type="GO" id="GO:0043215">
    <property type="term" value="P:daunorubicin transport"/>
    <property type="evidence" value="ECO:0007669"/>
    <property type="project" value="InterPro"/>
</dbReference>
<evidence type="ECO:0000256" key="9">
    <source>
        <dbReference type="ARBA" id="ARBA00049985"/>
    </source>
</evidence>
<dbReference type="PANTHER" id="PTHR42711">
    <property type="entry name" value="ABC TRANSPORTER ATP-BINDING PROTEIN"/>
    <property type="match status" value="1"/>
</dbReference>
<evidence type="ECO:0000313" key="12">
    <source>
        <dbReference type="EMBL" id="AFJ52716.1"/>
    </source>
</evidence>
<dbReference type="InterPro" id="IPR050763">
    <property type="entry name" value="ABC_transporter_ATP-binding"/>
</dbReference>
<dbReference type="InterPro" id="IPR025302">
    <property type="entry name" value="DrrA1/2-like_C"/>
</dbReference>
<dbReference type="NCBIfam" id="TIGR01188">
    <property type="entry name" value="drrA"/>
    <property type="match status" value="1"/>
</dbReference>
<reference evidence="12" key="2">
    <citation type="journal article" date="2013" name="Chem. Biol.">
        <title>Unconventional origin and hybrid system for construction of pyrrolopyrrole moiety in kosinostatin biosynthesis.</title>
        <authorList>
            <person name="Ma H.M."/>
            <person name="Zhou Q."/>
            <person name="Tang Y.M."/>
            <person name="Zhang Z."/>
            <person name="Chen Y.S."/>
            <person name="He H.Y."/>
            <person name="Pan H.X."/>
            <person name="Tang M.C."/>
            <person name="Gao J.F."/>
            <person name="Zhao S.Y."/>
            <person name="Igarashi Y."/>
            <person name="Tang G.L."/>
        </authorList>
    </citation>
    <scope>NUCLEOTIDE SEQUENCE</scope>
</reference>
<evidence type="ECO:0000256" key="10">
    <source>
        <dbReference type="SAM" id="MobiDB-lite"/>
    </source>
</evidence>
<keyword evidence="7" id="KW-0472">Membrane</keyword>
<protein>
    <submittedName>
        <fullName evidence="12">ABC transporter</fullName>
    </submittedName>
</protein>
<dbReference type="Pfam" id="PF13732">
    <property type="entry name" value="DrrA1-3_C"/>
    <property type="match status" value="1"/>
</dbReference>
<dbReference type="InterPro" id="IPR027417">
    <property type="entry name" value="P-loop_NTPase"/>
</dbReference>
<comment type="similarity">
    <text evidence="9">Belongs to the ABC transporter superfamily. Drug exporter-1 (DrugE1) (TC 3.A.1.105) family.</text>
</comment>
<keyword evidence="8" id="KW-0046">Antibiotic resistance</keyword>
<dbReference type="PROSITE" id="PS00211">
    <property type="entry name" value="ABC_TRANSPORTER_1"/>
    <property type="match status" value="1"/>
</dbReference>
<keyword evidence="3" id="KW-1003">Cell membrane</keyword>
<dbReference type="InterPro" id="IPR003439">
    <property type="entry name" value="ABC_transporter-like_ATP-bd"/>
</dbReference>
<dbReference type="InterPro" id="IPR017871">
    <property type="entry name" value="ABC_transporter-like_CS"/>
</dbReference>
<dbReference type="FunFam" id="3.40.50.300:FF:000589">
    <property type="entry name" value="ABC transporter, ATP-binding subunit"/>
    <property type="match status" value="1"/>
</dbReference>
<accession>A0A023GUQ7</accession>
<evidence type="ECO:0000256" key="7">
    <source>
        <dbReference type="ARBA" id="ARBA00023136"/>
    </source>
</evidence>
<feature type="domain" description="ABC transporter" evidence="11">
    <location>
        <begin position="8"/>
        <end position="238"/>
    </location>
</feature>
<dbReference type="PROSITE" id="PS50893">
    <property type="entry name" value="ABC_TRANSPORTER_2"/>
    <property type="match status" value="1"/>
</dbReference>
<dbReference type="InterPro" id="IPR003593">
    <property type="entry name" value="AAA+_ATPase"/>
</dbReference>
<keyword evidence="2" id="KW-0813">Transport</keyword>
<dbReference type="SMART" id="SM00382">
    <property type="entry name" value="AAA"/>
    <property type="match status" value="1"/>
</dbReference>